<evidence type="ECO:0000256" key="9">
    <source>
        <dbReference type="SAM" id="Phobius"/>
    </source>
</evidence>
<reference evidence="11" key="1">
    <citation type="journal article" date="2015" name="MBio">
        <title>Genome-Resolved Metagenomic Analysis Reveals Roles for Candidate Phyla and Other Microbial Community Members in Biogeochemical Transformations in Oil Reservoirs.</title>
        <authorList>
            <person name="Hu P."/>
            <person name="Tom L."/>
            <person name="Singh A."/>
            <person name="Thomas B.C."/>
            <person name="Baker B.J."/>
            <person name="Piceno Y.M."/>
            <person name="Andersen G.L."/>
            <person name="Banfield J.F."/>
        </authorList>
    </citation>
    <scope>NUCLEOTIDE SEQUENCE [LARGE SCALE GENOMIC DNA]</scope>
</reference>
<gene>
    <name evidence="10" type="ORF">XD54_0477</name>
</gene>
<keyword evidence="5 9" id="KW-0812">Transmembrane</keyword>
<dbReference type="InterPro" id="IPR038377">
    <property type="entry name" value="Na/Glc_symporter_sf"/>
</dbReference>
<name>A0A101EN63_9EURY</name>
<feature type="transmembrane region" description="Helical" evidence="9">
    <location>
        <begin position="214"/>
        <end position="236"/>
    </location>
</feature>
<dbReference type="GO" id="GO:0005886">
    <property type="term" value="C:plasma membrane"/>
    <property type="evidence" value="ECO:0007669"/>
    <property type="project" value="TreeGrafter"/>
</dbReference>
<dbReference type="EMBL" id="LGFD01000006">
    <property type="protein sequence ID" value="KUK18229.1"/>
    <property type="molecule type" value="Genomic_DNA"/>
</dbReference>
<evidence type="ECO:0000313" key="11">
    <source>
        <dbReference type="Proteomes" id="UP000053911"/>
    </source>
</evidence>
<feature type="transmembrane region" description="Helical" evidence="9">
    <location>
        <begin position="169"/>
        <end position="193"/>
    </location>
</feature>
<dbReference type="Proteomes" id="UP000053911">
    <property type="component" value="Unassembled WGS sequence"/>
</dbReference>
<evidence type="ECO:0000256" key="4">
    <source>
        <dbReference type="ARBA" id="ARBA00022475"/>
    </source>
</evidence>
<keyword evidence="4" id="KW-1003">Cell membrane</keyword>
<feature type="transmembrane region" description="Helical" evidence="9">
    <location>
        <begin position="338"/>
        <end position="360"/>
    </location>
</feature>
<protein>
    <submittedName>
        <fullName evidence="10">SSS sodium solute transporter superfamily</fullName>
    </submittedName>
</protein>
<sequence>MVVAFILGGASWGATYGLGGIWYGFACGLGLLLLGLTLAKPMRALALYTVPDVLEMRYKSKAIRLLAAMLSLLALVGILGAQVWAASAVFEAIGLPGTAGAVFATLIFIAYTAFSGLWAVALTDFIQIILGSIGVLVAVVLGLNKVGGFEGLRTSLSAIPNLPQAGGEYFNFMSLGISLFALTLAATVMYTLIGQDFYQRLFASNDEKTARKGAIYSGVLLMVLSFLPALAGMLALTLSSDPQAIIDSPKTAVPKLIITVFGSGVGAIFVAAILAAVMSTADSLLSAATSHVVKDLYQSFIEPEAEDKKLLNLSIGTTVAIGVLALVAALTIQGIIELLIYSYDIYTSGVFVPLLLGIYWKRATKEGALLGMIAGSLVAVVGITGLVSFNYWEYIYVSGALVSAVVMVLVSLLTSPEPIDKELQKVFELS</sequence>
<feature type="transmembrane region" description="Helical" evidence="9">
    <location>
        <begin position="310"/>
        <end position="332"/>
    </location>
</feature>
<feature type="transmembrane region" description="Helical" evidence="9">
    <location>
        <begin position="99"/>
        <end position="121"/>
    </location>
</feature>
<evidence type="ECO:0000256" key="7">
    <source>
        <dbReference type="ARBA" id="ARBA00023136"/>
    </source>
</evidence>
<dbReference type="CDD" id="cd10322">
    <property type="entry name" value="SLC5sbd"/>
    <property type="match status" value="1"/>
</dbReference>
<keyword evidence="6 9" id="KW-1133">Transmembrane helix</keyword>
<comment type="caution">
    <text evidence="10">The sequence shown here is derived from an EMBL/GenBank/DDBJ whole genome shotgun (WGS) entry which is preliminary data.</text>
</comment>
<dbReference type="InterPro" id="IPR018212">
    <property type="entry name" value="Na/solute_symporter_CS"/>
</dbReference>
<accession>A0A101EN63</accession>
<keyword evidence="7 9" id="KW-0472">Membrane</keyword>
<feature type="transmembrane region" description="Helical" evidence="9">
    <location>
        <begin position="367"/>
        <end position="389"/>
    </location>
</feature>
<proteinExistence type="inferred from homology"/>
<comment type="similarity">
    <text evidence="2 8">Belongs to the sodium:solute symporter (SSF) (TC 2.A.21) family.</text>
</comment>
<evidence type="ECO:0000313" key="10">
    <source>
        <dbReference type="EMBL" id="KUK18229.1"/>
    </source>
</evidence>
<evidence type="ECO:0000256" key="6">
    <source>
        <dbReference type="ARBA" id="ARBA00022989"/>
    </source>
</evidence>
<evidence type="ECO:0000256" key="1">
    <source>
        <dbReference type="ARBA" id="ARBA00004141"/>
    </source>
</evidence>
<dbReference type="PANTHER" id="PTHR48086">
    <property type="entry name" value="SODIUM/PROLINE SYMPORTER-RELATED"/>
    <property type="match status" value="1"/>
</dbReference>
<dbReference type="PANTHER" id="PTHR48086:SF7">
    <property type="entry name" value="SODIUM-SOLUTE SYMPORTER-RELATED"/>
    <property type="match status" value="1"/>
</dbReference>
<keyword evidence="3" id="KW-0813">Transport</keyword>
<dbReference type="PROSITE" id="PS00457">
    <property type="entry name" value="NA_SOLUT_SYMP_2"/>
    <property type="match status" value="1"/>
</dbReference>
<evidence type="ECO:0000256" key="5">
    <source>
        <dbReference type="ARBA" id="ARBA00022692"/>
    </source>
</evidence>
<dbReference type="InterPro" id="IPR001734">
    <property type="entry name" value="Na/solute_symporter"/>
</dbReference>
<feature type="transmembrane region" description="Helical" evidence="9">
    <location>
        <begin position="20"/>
        <end position="39"/>
    </location>
</feature>
<organism evidence="10 11">
    <name type="scientific">Thermococcus sibiricus</name>
    <dbReference type="NCBI Taxonomy" id="172049"/>
    <lineage>
        <taxon>Archaea</taxon>
        <taxon>Methanobacteriati</taxon>
        <taxon>Methanobacteriota</taxon>
        <taxon>Thermococci</taxon>
        <taxon>Thermococcales</taxon>
        <taxon>Thermococcaceae</taxon>
        <taxon>Thermococcus</taxon>
    </lineage>
</organism>
<evidence type="ECO:0000256" key="3">
    <source>
        <dbReference type="ARBA" id="ARBA00022448"/>
    </source>
</evidence>
<dbReference type="Pfam" id="PF00474">
    <property type="entry name" value="SSF"/>
    <property type="match status" value="1"/>
</dbReference>
<dbReference type="GO" id="GO:0022857">
    <property type="term" value="F:transmembrane transporter activity"/>
    <property type="evidence" value="ECO:0007669"/>
    <property type="project" value="InterPro"/>
</dbReference>
<evidence type="ECO:0000256" key="8">
    <source>
        <dbReference type="RuleBase" id="RU362091"/>
    </source>
</evidence>
<evidence type="ECO:0000256" key="2">
    <source>
        <dbReference type="ARBA" id="ARBA00006434"/>
    </source>
</evidence>
<dbReference type="NCBIfam" id="TIGR00813">
    <property type="entry name" value="sss"/>
    <property type="match status" value="1"/>
</dbReference>
<comment type="subcellular location">
    <subcellularLocation>
        <location evidence="1">Membrane</location>
        <topology evidence="1">Multi-pass membrane protein</topology>
    </subcellularLocation>
</comment>
<dbReference type="InterPro" id="IPR050277">
    <property type="entry name" value="Sodium:Solute_Symporter"/>
</dbReference>
<feature type="transmembrane region" description="Helical" evidence="9">
    <location>
        <begin position="65"/>
        <end position="87"/>
    </location>
</feature>
<dbReference type="AlphaFoldDB" id="A0A101EN63"/>
<dbReference type="PATRIC" id="fig|172049.5.peg.1137"/>
<dbReference type="GO" id="GO:0046942">
    <property type="term" value="P:carboxylic acid transport"/>
    <property type="evidence" value="ECO:0007669"/>
    <property type="project" value="UniProtKB-ARBA"/>
</dbReference>
<dbReference type="PROSITE" id="PS50283">
    <property type="entry name" value="NA_SOLUT_SYMP_3"/>
    <property type="match status" value="1"/>
</dbReference>
<feature type="transmembrane region" description="Helical" evidence="9">
    <location>
        <begin position="256"/>
        <end position="277"/>
    </location>
</feature>
<feature type="transmembrane region" description="Helical" evidence="9">
    <location>
        <begin position="128"/>
        <end position="149"/>
    </location>
</feature>
<dbReference type="Gene3D" id="1.20.1730.10">
    <property type="entry name" value="Sodium/glucose cotransporter"/>
    <property type="match status" value="1"/>
</dbReference>
<feature type="transmembrane region" description="Helical" evidence="9">
    <location>
        <begin position="395"/>
        <end position="415"/>
    </location>
</feature>